<sequence>TLTPEEILMSESQERMMAVVRPEKLDEFMEIVGKWEVETSVLGEVTDTGRLVIEWHGDVIVDVPPRSVAHDGRVDEETGLGIALATDANGRYTFLDPATGAQLALAEAYRNVATTGARP</sequence>
<dbReference type="PANTHER" id="PTHR43555:SF1">
    <property type="entry name" value="PHOSPHORIBOSYLFORMYLGLYCINAMIDINE SYNTHASE SUBUNIT PURL"/>
    <property type="match status" value="1"/>
</dbReference>
<dbReference type="GO" id="GO:0004642">
    <property type="term" value="F:phosphoribosylformylglycinamidine synthase activity"/>
    <property type="evidence" value="ECO:0007669"/>
    <property type="project" value="InterPro"/>
</dbReference>
<feature type="non-terminal residue" evidence="4">
    <location>
        <position position="1"/>
    </location>
</feature>
<dbReference type="InterPro" id="IPR036676">
    <property type="entry name" value="PurM-like_C_sf"/>
</dbReference>
<dbReference type="GO" id="GO:0006189">
    <property type="term" value="P:'de novo' IMP biosynthetic process"/>
    <property type="evidence" value="ECO:0007669"/>
    <property type="project" value="InterPro"/>
</dbReference>
<reference evidence="4 5" key="1">
    <citation type="submission" date="2017-09" db="EMBL/GenBank/DDBJ databases">
        <title>Bacterial strain isolated from the female urinary microbiota.</title>
        <authorList>
            <person name="Thomas-White K."/>
            <person name="Kumar N."/>
            <person name="Forster S."/>
            <person name="Putonti C."/>
            <person name="Lawley T."/>
            <person name="Wolfe A.J."/>
        </authorList>
    </citation>
    <scope>NUCLEOTIDE SEQUENCE [LARGE SCALE GENOMIC DNA]</scope>
    <source>
        <strain evidence="4 5">UMB1301</strain>
    </source>
</reference>
<gene>
    <name evidence="4" type="ORF">CJ199_15135</name>
</gene>
<dbReference type="InterPro" id="IPR010918">
    <property type="entry name" value="PurM-like_C_dom"/>
</dbReference>
<dbReference type="PANTHER" id="PTHR43555">
    <property type="entry name" value="PHOSPHORIBOSYLFORMYLGLYCINAMIDINE SYNTHASE SUBUNIT PURL"/>
    <property type="match status" value="1"/>
</dbReference>
<dbReference type="RefSeq" id="WP_257994711.1">
    <property type="nucleotide sequence ID" value="NZ_PNHK01000577.1"/>
</dbReference>
<name>A0A2N6VIH4_9MICO</name>
<feature type="domain" description="PurM-like N-terminal" evidence="2">
    <location>
        <begin position="77"/>
        <end position="119"/>
    </location>
</feature>
<accession>A0A2N6VIH4</accession>
<evidence type="ECO:0000259" key="3">
    <source>
        <dbReference type="Pfam" id="PF02769"/>
    </source>
</evidence>
<comment type="caution">
    <text evidence="4">The sequence shown here is derived from an EMBL/GenBank/DDBJ whole genome shotgun (WGS) entry which is preliminary data.</text>
</comment>
<dbReference type="Proteomes" id="UP000235598">
    <property type="component" value="Unassembled WGS sequence"/>
</dbReference>
<keyword evidence="1" id="KW-0963">Cytoplasm</keyword>
<dbReference type="InterPro" id="IPR036921">
    <property type="entry name" value="PurM-like_N_sf"/>
</dbReference>
<proteinExistence type="predicted"/>
<dbReference type="InterPro" id="IPR016188">
    <property type="entry name" value="PurM-like_N"/>
</dbReference>
<feature type="domain" description="PurM-like C-terminal" evidence="3">
    <location>
        <begin position="3"/>
        <end position="55"/>
    </location>
</feature>
<dbReference type="InterPro" id="IPR010074">
    <property type="entry name" value="PRibForGlyAmidine_synth_PurL"/>
</dbReference>
<organism evidence="4 5">
    <name type="scientific">Brevibacterium paucivorans</name>
    <dbReference type="NCBI Taxonomy" id="170994"/>
    <lineage>
        <taxon>Bacteria</taxon>
        <taxon>Bacillati</taxon>
        <taxon>Actinomycetota</taxon>
        <taxon>Actinomycetes</taxon>
        <taxon>Micrococcales</taxon>
        <taxon>Brevibacteriaceae</taxon>
        <taxon>Brevibacterium</taxon>
    </lineage>
</organism>
<dbReference type="SUPFAM" id="SSF55326">
    <property type="entry name" value="PurM N-terminal domain-like"/>
    <property type="match status" value="1"/>
</dbReference>
<protein>
    <recommendedName>
        <fullName evidence="6">Phosphoribosylformylglycinamidine synthase II</fullName>
    </recommendedName>
</protein>
<dbReference type="SUPFAM" id="SSF56042">
    <property type="entry name" value="PurM C-terminal domain-like"/>
    <property type="match status" value="1"/>
</dbReference>
<dbReference type="EMBL" id="PNHK01000577">
    <property type="protein sequence ID" value="PMD00049.1"/>
    <property type="molecule type" value="Genomic_DNA"/>
</dbReference>
<evidence type="ECO:0000313" key="4">
    <source>
        <dbReference type="EMBL" id="PMD00049.1"/>
    </source>
</evidence>
<feature type="non-terminal residue" evidence="4">
    <location>
        <position position="119"/>
    </location>
</feature>
<dbReference type="Gene3D" id="3.30.1330.10">
    <property type="entry name" value="PurM-like, N-terminal domain"/>
    <property type="match status" value="1"/>
</dbReference>
<evidence type="ECO:0008006" key="6">
    <source>
        <dbReference type="Google" id="ProtNLM"/>
    </source>
</evidence>
<dbReference type="Pfam" id="PF00586">
    <property type="entry name" value="AIRS"/>
    <property type="match status" value="1"/>
</dbReference>
<dbReference type="AlphaFoldDB" id="A0A2N6VIH4"/>
<evidence type="ECO:0000313" key="5">
    <source>
        <dbReference type="Proteomes" id="UP000235598"/>
    </source>
</evidence>
<evidence type="ECO:0000256" key="1">
    <source>
        <dbReference type="ARBA" id="ARBA00022490"/>
    </source>
</evidence>
<dbReference type="Gene3D" id="3.90.650.10">
    <property type="entry name" value="PurM-like C-terminal domain"/>
    <property type="match status" value="1"/>
</dbReference>
<evidence type="ECO:0000259" key="2">
    <source>
        <dbReference type="Pfam" id="PF00586"/>
    </source>
</evidence>
<dbReference type="Pfam" id="PF02769">
    <property type="entry name" value="AIRS_C"/>
    <property type="match status" value="1"/>
</dbReference>